<organism evidence="8 10">
    <name type="scientific">Haladaptatus paucihalophilus DX253</name>
    <dbReference type="NCBI Taxonomy" id="797209"/>
    <lineage>
        <taxon>Archaea</taxon>
        <taxon>Methanobacteriati</taxon>
        <taxon>Methanobacteriota</taxon>
        <taxon>Stenosarchaea group</taxon>
        <taxon>Halobacteria</taxon>
        <taxon>Halobacteriales</taxon>
        <taxon>Haladaptataceae</taxon>
        <taxon>Haladaptatus</taxon>
    </lineage>
</organism>
<evidence type="ECO:0000313" key="10">
    <source>
        <dbReference type="Proteomes" id="UP000003751"/>
    </source>
</evidence>
<evidence type="ECO:0000256" key="5">
    <source>
        <dbReference type="ARBA" id="ARBA00023008"/>
    </source>
</evidence>
<evidence type="ECO:0000256" key="1">
    <source>
        <dbReference type="ARBA" id="ARBA00004370"/>
    </source>
</evidence>
<evidence type="ECO:0000256" key="2">
    <source>
        <dbReference type="ARBA" id="ARBA00022448"/>
    </source>
</evidence>
<dbReference type="SUPFAM" id="SSF49503">
    <property type="entry name" value="Cupredoxins"/>
    <property type="match status" value="1"/>
</dbReference>
<dbReference type="InterPro" id="IPR000923">
    <property type="entry name" value="BlueCu_1"/>
</dbReference>
<name>E7QRP3_HALPU</name>
<dbReference type="Proteomes" id="UP000184203">
    <property type="component" value="Unassembled WGS sequence"/>
</dbReference>
<dbReference type="GO" id="GO:0005507">
    <property type="term" value="F:copper ion binding"/>
    <property type="evidence" value="ECO:0007669"/>
    <property type="project" value="InterPro"/>
</dbReference>
<dbReference type="Pfam" id="PF00127">
    <property type="entry name" value="Copper-bind"/>
    <property type="match status" value="1"/>
</dbReference>
<dbReference type="eggNOG" id="arCOG02920">
    <property type="taxonomic scope" value="Archaea"/>
</dbReference>
<reference evidence="8 10" key="1">
    <citation type="journal article" date="2014" name="ISME J.">
        <title>Trehalose/2-sulfotrehalose biosynthesis and glycine-betaine uptake are widely spread mechanisms for osmoadaptation in the Halobacteriales.</title>
        <authorList>
            <person name="Youssef N.H."/>
            <person name="Savage-Ashlock K.N."/>
            <person name="McCully A.L."/>
            <person name="Luedtke B."/>
            <person name="Shaw E.I."/>
            <person name="Hoff W.D."/>
            <person name="Elshahed M.S."/>
        </authorList>
    </citation>
    <scope>NUCLEOTIDE SEQUENCE [LARGE SCALE GENOMIC DNA]</scope>
    <source>
        <strain evidence="8 10">DX253</strain>
    </source>
</reference>
<reference evidence="9" key="2">
    <citation type="submission" date="2016-11" db="EMBL/GenBank/DDBJ databases">
        <authorList>
            <person name="Jaros S."/>
            <person name="Januszkiewicz K."/>
            <person name="Wedrychowicz H."/>
        </authorList>
    </citation>
    <scope>NUCLEOTIDE SEQUENCE [LARGE SCALE GENOMIC DNA]</scope>
    <source>
        <strain evidence="9">DX253</strain>
    </source>
</reference>
<evidence type="ECO:0000313" key="9">
    <source>
        <dbReference type="EMBL" id="SHK16420.1"/>
    </source>
</evidence>
<dbReference type="PROSITE" id="PS00196">
    <property type="entry name" value="COPPER_BLUE"/>
    <property type="match status" value="1"/>
</dbReference>
<dbReference type="AlphaFoldDB" id="E7QRP3"/>
<keyword evidence="2" id="KW-0813">Transport</keyword>
<sequence length="148" mass="15794">MTESESGTTRRAYLRRIGVSGALGVIGGLAGCTSSSDGGTTTPTTAVDADATVEVGPDYEYGFEPGTGKPLHVSTGDTVLWVWKSNTHNIIVGSQPDGANWDGTPGGRSDVYDAGYRYHYTFEVPGKYHYWCQPHKAMGMVADIVVEE</sequence>
<evidence type="ECO:0000256" key="4">
    <source>
        <dbReference type="ARBA" id="ARBA00022982"/>
    </source>
</evidence>
<comment type="subcellular location">
    <subcellularLocation>
        <location evidence="1">Membrane</location>
    </subcellularLocation>
</comment>
<dbReference type="Proteomes" id="UP000003751">
    <property type="component" value="Unassembled WGS sequence"/>
</dbReference>
<evidence type="ECO:0000256" key="6">
    <source>
        <dbReference type="ARBA" id="ARBA00023136"/>
    </source>
</evidence>
<dbReference type="STRING" id="797209.GCA_000376445_00146"/>
<keyword evidence="5" id="KW-0186">Copper</keyword>
<dbReference type="OrthoDB" id="11836at2157"/>
<keyword evidence="3" id="KW-0479">Metal-binding</keyword>
<proteinExistence type="predicted"/>
<evidence type="ECO:0000259" key="7">
    <source>
        <dbReference type="Pfam" id="PF00127"/>
    </source>
</evidence>
<dbReference type="EMBL" id="AEMG01000006">
    <property type="protein sequence ID" value="EFW92662.1"/>
    <property type="molecule type" value="Genomic_DNA"/>
</dbReference>
<dbReference type="EMBL" id="FRAN01000001">
    <property type="protein sequence ID" value="SHK16420.1"/>
    <property type="molecule type" value="Genomic_DNA"/>
</dbReference>
<keyword evidence="6" id="KW-0472">Membrane</keyword>
<dbReference type="Gene3D" id="2.60.40.420">
    <property type="entry name" value="Cupredoxins - blue copper proteins"/>
    <property type="match status" value="1"/>
</dbReference>
<accession>E7QRP3</accession>
<dbReference type="InterPro" id="IPR028871">
    <property type="entry name" value="BlueCu_1_BS"/>
</dbReference>
<evidence type="ECO:0000313" key="11">
    <source>
        <dbReference type="Proteomes" id="UP000184203"/>
    </source>
</evidence>
<evidence type="ECO:0000256" key="3">
    <source>
        <dbReference type="ARBA" id="ARBA00022723"/>
    </source>
</evidence>
<dbReference type="InterPro" id="IPR008972">
    <property type="entry name" value="Cupredoxin"/>
</dbReference>
<dbReference type="GO" id="GO:0009055">
    <property type="term" value="F:electron transfer activity"/>
    <property type="evidence" value="ECO:0007669"/>
    <property type="project" value="InterPro"/>
</dbReference>
<dbReference type="RefSeq" id="WP_007978449.1">
    <property type="nucleotide sequence ID" value="NZ_AEMG01000006.1"/>
</dbReference>
<keyword evidence="4" id="KW-0249">Electron transport</keyword>
<dbReference type="PATRIC" id="fig|797209.4.peg.1458"/>
<reference evidence="11" key="3">
    <citation type="submission" date="2016-11" db="EMBL/GenBank/DDBJ databases">
        <authorList>
            <person name="Varghese N."/>
            <person name="Submissions S."/>
        </authorList>
    </citation>
    <scope>NUCLEOTIDE SEQUENCE [LARGE SCALE GENOMIC DNA]</scope>
    <source>
        <strain evidence="11">DX253</strain>
    </source>
</reference>
<dbReference type="PANTHER" id="PTHR34192">
    <property type="entry name" value="PLASTOCYANIN MAJOR ISOFORM, CHLOROPLASTIC-RELATED"/>
    <property type="match status" value="1"/>
</dbReference>
<gene>
    <name evidence="9" type="ORF">SAMN05444342_0794</name>
    <name evidence="8" type="ORF">ZOD2009_07329</name>
</gene>
<dbReference type="GO" id="GO:0016020">
    <property type="term" value="C:membrane"/>
    <property type="evidence" value="ECO:0007669"/>
    <property type="project" value="UniProtKB-SubCell"/>
</dbReference>
<evidence type="ECO:0000313" key="8">
    <source>
        <dbReference type="EMBL" id="EFW92662.1"/>
    </source>
</evidence>
<keyword evidence="11" id="KW-1185">Reference proteome</keyword>
<protein>
    <submittedName>
        <fullName evidence="8">Halocyanin hcpE</fullName>
    </submittedName>
    <submittedName>
        <fullName evidence="9">Plastocyanin</fullName>
    </submittedName>
</protein>
<feature type="domain" description="Blue (type 1) copper" evidence="7">
    <location>
        <begin position="69"/>
        <end position="147"/>
    </location>
</feature>
<dbReference type="PANTHER" id="PTHR34192:SF10">
    <property type="entry name" value="PLASTOCYANIN MAJOR ISOFORM, CHLOROPLASTIC-RELATED"/>
    <property type="match status" value="1"/>
</dbReference>